<feature type="transmembrane region" description="Helical" evidence="1">
    <location>
        <begin position="632"/>
        <end position="656"/>
    </location>
</feature>
<feature type="transmembrane region" description="Helical" evidence="1">
    <location>
        <begin position="595"/>
        <end position="620"/>
    </location>
</feature>
<evidence type="ECO:0000313" key="4">
    <source>
        <dbReference type="EMBL" id="CAB3255748.1"/>
    </source>
</evidence>
<evidence type="ECO:0000259" key="3">
    <source>
        <dbReference type="SMART" id="SM00703"/>
    </source>
</evidence>
<dbReference type="Proteomes" id="UP000494106">
    <property type="component" value="Unassembled WGS sequence"/>
</dbReference>
<organism evidence="4 5">
    <name type="scientific">Arctia plantaginis</name>
    <name type="common">Wood tiger moth</name>
    <name type="synonym">Phalaena plantaginis</name>
    <dbReference type="NCBI Taxonomy" id="874455"/>
    <lineage>
        <taxon>Eukaryota</taxon>
        <taxon>Metazoa</taxon>
        <taxon>Ecdysozoa</taxon>
        <taxon>Arthropoda</taxon>
        <taxon>Hexapoda</taxon>
        <taxon>Insecta</taxon>
        <taxon>Pterygota</taxon>
        <taxon>Neoptera</taxon>
        <taxon>Endopterygota</taxon>
        <taxon>Lepidoptera</taxon>
        <taxon>Glossata</taxon>
        <taxon>Ditrysia</taxon>
        <taxon>Noctuoidea</taxon>
        <taxon>Erebidae</taxon>
        <taxon>Arctiinae</taxon>
        <taxon>Arctia</taxon>
    </lineage>
</organism>
<feature type="transmembrane region" description="Helical" evidence="1">
    <location>
        <begin position="383"/>
        <end position="405"/>
    </location>
</feature>
<keyword evidence="1" id="KW-0472">Membrane</keyword>
<protein>
    <recommendedName>
        <fullName evidence="3">Nose resistant-to-fluoxetine protein N-terminal domain-containing protein</fullName>
    </recommendedName>
</protein>
<dbReference type="AlphaFoldDB" id="A0A8S1B7Y2"/>
<feature type="transmembrane region" description="Helical" evidence="1">
    <location>
        <begin position="302"/>
        <end position="318"/>
    </location>
</feature>
<feature type="transmembrane region" description="Helical" evidence="1">
    <location>
        <begin position="446"/>
        <end position="465"/>
    </location>
</feature>
<dbReference type="OrthoDB" id="118951at2759"/>
<accession>A0A8S1B7Y2</accession>
<dbReference type="EMBL" id="CADEBC010000577">
    <property type="protein sequence ID" value="CAB3255748.1"/>
    <property type="molecule type" value="Genomic_DNA"/>
</dbReference>
<keyword evidence="1" id="KW-1133">Transmembrane helix</keyword>
<feature type="transmembrane region" description="Helical" evidence="1">
    <location>
        <begin position="550"/>
        <end position="575"/>
    </location>
</feature>
<feature type="transmembrane region" description="Helical" evidence="1">
    <location>
        <begin position="338"/>
        <end position="362"/>
    </location>
</feature>
<evidence type="ECO:0000256" key="2">
    <source>
        <dbReference type="SAM" id="SignalP"/>
    </source>
</evidence>
<sequence>MNYGLFLLVVCLNTFLVNAYVDVVVPDSQHALDLNLFEEVLDPELCDEQIRYIMNDTGLLFTFFDAGARIPRGILNGNTQDLGNYYQCLGINEEIPNSVVEGKYCMIKVPLEQNVDFPDLVGLPDILSQNLPTWELSHSSLRLDDNVMKSLNEYNALKRGVDKAGGLGDKSLGRFADNSSLSGLTLNLAICLPKVCSARHALDTFVNITDIGFNYEERFCRLPNDKPWVPGDYVAIAIFSLIGLLSILSTAYDLRYNVFLQKDPKKVNKLYQSFSVYNNTNRLLTITPVPGAIECLDGIRSFAMMWVIMGHTFIHQTMGGVLGNPLDVLKWITSLSAVWITSAPITVDTFFMLSGLLLVYTTHGKVTPMKLLKNIHLFYLNRIFRILPVLCAMILVQVSFLNWVVDGPFWEVNMAQVHNCRVFWWSTILHIQNYHNPSGMCLPHSWYLAIDMQLYILSPIILVWVLTGKRHFAWTALLVSLIAVLSGATVYSFVNDFPSTPVSPSRPEDSPYYMFYFYVNTLTRASPFFVGLIFGYLLSLCRGKTDVLNWVTAGLLWLFSAFIILGVIFITNPLMQVDWDNQLVDNLVNSFKRPIWAVGVGCLIFVCEHGYGGIVNWILSLRMFKILGRLSYAMYIVHYPLIFLVNAMPVSLIHFSVPSSLLLFLSDFSLAVIVAYLMTIFVDLPCGVLVKHFLGGSVKKPPPTIDYKHEVNKQIEKGNHREIPLKA</sequence>
<dbReference type="Pfam" id="PF01757">
    <property type="entry name" value="Acyl_transf_3"/>
    <property type="match status" value="1"/>
</dbReference>
<feature type="chain" id="PRO_5035820749" description="Nose resistant-to-fluoxetine protein N-terminal domain-containing protein" evidence="2">
    <location>
        <begin position="20"/>
        <end position="727"/>
    </location>
</feature>
<name>A0A8S1B7Y2_ARCPL</name>
<feature type="transmembrane region" description="Helical" evidence="1">
    <location>
        <begin position="514"/>
        <end position="538"/>
    </location>
</feature>
<feature type="transmembrane region" description="Helical" evidence="1">
    <location>
        <begin position="472"/>
        <end position="494"/>
    </location>
</feature>
<dbReference type="InterPro" id="IPR002656">
    <property type="entry name" value="Acyl_transf_3_dom"/>
</dbReference>
<keyword evidence="1" id="KW-0812">Transmembrane</keyword>
<gene>
    <name evidence="4" type="ORF">APLA_LOCUS15039</name>
</gene>
<dbReference type="GO" id="GO:0016747">
    <property type="term" value="F:acyltransferase activity, transferring groups other than amino-acyl groups"/>
    <property type="evidence" value="ECO:0007669"/>
    <property type="project" value="InterPro"/>
</dbReference>
<keyword evidence="2" id="KW-0732">Signal</keyword>
<evidence type="ECO:0000256" key="1">
    <source>
        <dbReference type="SAM" id="Phobius"/>
    </source>
</evidence>
<feature type="signal peptide" evidence="2">
    <location>
        <begin position="1"/>
        <end position="19"/>
    </location>
</feature>
<reference evidence="4 5" key="1">
    <citation type="submission" date="2020-04" db="EMBL/GenBank/DDBJ databases">
        <authorList>
            <person name="Wallbank WR R."/>
            <person name="Pardo Diaz C."/>
            <person name="Kozak K."/>
            <person name="Martin S."/>
            <person name="Jiggins C."/>
            <person name="Moest M."/>
            <person name="Warren A I."/>
            <person name="Byers J.R.P. K."/>
            <person name="Montejo-Kovacevich G."/>
            <person name="Yen C E."/>
        </authorList>
    </citation>
    <scope>NUCLEOTIDE SEQUENCE [LARGE SCALE GENOMIC DNA]</scope>
</reference>
<dbReference type="InterPro" id="IPR052728">
    <property type="entry name" value="O2_lipid_transport_reg"/>
</dbReference>
<dbReference type="SMART" id="SM00703">
    <property type="entry name" value="NRF"/>
    <property type="match status" value="1"/>
</dbReference>
<feature type="transmembrane region" description="Helical" evidence="1">
    <location>
        <begin position="233"/>
        <end position="252"/>
    </location>
</feature>
<dbReference type="Pfam" id="PF20146">
    <property type="entry name" value="NRF"/>
    <property type="match status" value="1"/>
</dbReference>
<comment type="caution">
    <text evidence="4">The sequence shown here is derived from an EMBL/GenBank/DDBJ whole genome shotgun (WGS) entry which is preliminary data.</text>
</comment>
<feature type="domain" description="Nose resistant-to-fluoxetine protein N-terminal" evidence="3">
    <location>
        <begin position="43"/>
        <end position="222"/>
    </location>
</feature>
<dbReference type="PANTHER" id="PTHR11161">
    <property type="entry name" value="O-ACYLTRANSFERASE"/>
    <property type="match status" value="1"/>
</dbReference>
<dbReference type="InterPro" id="IPR006621">
    <property type="entry name" value="Nose-resist-to-fluoxetine_N"/>
</dbReference>
<dbReference type="PANTHER" id="PTHR11161:SF0">
    <property type="entry name" value="O-ACYLTRANSFERASE LIKE PROTEIN"/>
    <property type="match status" value="1"/>
</dbReference>
<keyword evidence="5" id="KW-1185">Reference proteome</keyword>
<evidence type="ECO:0000313" key="5">
    <source>
        <dbReference type="Proteomes" id="UP000494106"/>
    </source>
</evidence>
<feature type="transmembrane region" description="Helical" evidence="1">
    <location>
        <begin position="668"/>
        <end position="690"/>
    </location>
</feature>
<proteinExistence type="predicted"/>